<organism evidence="2 3">
    <name type="scientific">Saccharomycopsis crataegensis</name>
    <dbReference type="NCBI Taxonomy" id="43959"/>
    <lineage>
        <taxon>Eukaryota</taxon>
        <taxon>Fungi</taxon>
        <taxon>Dikarya</taxon>
        <taxon>Ascomycota</taxon>
        <taxon>Saccharomycotina</taxon>
        <taxon>Saccharomycetes</taxon>
        <taxon>Saccharomycopsidaceae</taxon>
        <taxon>Saccharomycopsis</taxon>
    </lineage>
</organism>
<accession>A0AAV5QQH7</accession>
<keyword evidence="3" id="KW-1185">Reference proteome</keyword>
<dbReference type="Proteomes" id="UP001360560">
    <property type="component" value="Unassembled WGS sequence"/>
</dbReference>
<sequence>MSFISYGCHPRQIVKKYHIPKLSNAIIIFIHGGAWRDPNNTCNDTDEMVNQLKSFGDCPGEENAVENFYSIDYRLSPEWKFPSYIIDVLFAVIKIKRHLESKAGDLNKFKFYLAGHSVGALLTLQFLDFAEVLKKWWNCSSEPSSVLDSILETIDGVEKKFQLSDLVEYFTKNLAAPISSPQAIMLDGIYNLEDLVCEYSSAYEAFVLEAHESRMEYLESTHFSFMDPSSRDFTSHKILVIQSTKDELLSPRQTENLLKAFDADNIGYEYIIDDFGAHNNVYVNKDVTKIIYNFIKNQ</sequence>
<dbReference type="AlphaFoldDB" id="A0AAV5QQH7"/>
<evidence type="ECO:0000313" key="2">
    <source>
        <dbReference type="EMBL" id="GMM37043.1"/>
    </source>
</evidence>
<feature type="domain" description="BD-FAE-like" evidence="1">
    <location>
        <begin position="25"/>
        <end position="124"/>
    </location>
</feature>
<name>A0AAV5QQH7_9ASCO</name>
<evidence type="ECO:0000259" key="1">
    <source>
        <dbReference type="Pfam" id="PF20434"/>
    </source>
</evidence>
<evidence type="ECO:0000313" key="3">
    <source>
        <dbReference type="Proteomes" id="UP001360560"/>
    </source>
</evidence>
<dbReference type="RefSeq" id="XP_064854039.1">
    <property type="nucleotide sequence ID" value="XM_064997967.1"/>
</dbReference>
<dbReference type="SUPFAM" id="SSF53474">
    <property type="entry name" value="alpha/beta-Hydrolases"/>
    <property type="match status" value="1"/>
</dbReference>
<comment type="caution">
    <text evidence="2">The sequence shown here is derived from an EMBL/GenBank/DDBJ whole genome shotgun (WGS) entry which is preliminary data.</text>
</comment>
<dbReference type="Pfam" id="PF20434">
    <property type="entry name" value="BD-FAE"/>
    <property type="match status" value="1"/>
</dbReference>
<proteinExistence type="predicted"/>
<reference evidence="2 3" key="1">
    <citation type="journal article" date="2023" name="Elife">
        <title>Identification of key yeast species and microbe-microbe interactions impacting larval growth of Drosophila in the wild.</title>
        <authorList>
            <person name="Mure A."/>
            <person name="Sugiura Y."/>
            <person name="Maeda R."/>
            <person name="Honda K."/>
            <person name="Sakurai N."/>
            <person name="Takahashi Y."/>
            <person name="Watada M."/>
            <person name="Katoh T."/>
            <person name="Gotoh A."/>
            <person name="Gotoh Y."/>
            <person name="Taniguchi I."/>
            <person name="Nakamura K."/>
            <person name="Hayashi T."/>
            <person name="Katayama T."/>
            <person name="Uemura T."/>
            <person name="Hattori Y."/>
        </authorList>
    </citation>
    <scope>NUCLEOTIDE SEQUENCE [LARGE SCALE GENOMIC DNA]</scope>
    <source>
        <strain evidence="2 3">SC-9</strain>
    </source>
</reference>
<dbReference type="InterPro" id="IPR049492">
    <property type="entry name" value="BD-FAE-like_dom"/>
</dbReference>
<dbReference type="EMBL" id="BTFZ01000011">
    <property type="protein sequence ID" value="GMM37043.1"/>
    <property type="molecule type" value="Genomic_DNA"/>
</dbReference>
<protein>
    <submittedName>
        <fullName evidence="2">Arylformamidase</fullName>
    </submittedName>
</protein>
<dbReference type="Gene3D" id="3.40.50.1820">
    <property type="entry name" value="alpha/beta hydrolase"/>
    <property type="match status" value="1"/>
</dbReference>
<dbReference type="InterPro" id="IPR029058">
    <property type="entry name" value="AB_hydrolase_fold"/>
</dbReference>
<dbReference type="GeneID" id="90075018"/>
<gene>
    <name evidence="2" type="ORF">DASC09_043680</name>
</gene>